<comment type="caution">
    <text evidence="2">The sequence shown here is derived from an EMBL/GenBank/DDBJ whole genome shotgun (WGS) entry which is preliminary data.</text>
</comment>
<proteinExistence type="predicted"/>
<accession>M0C3Z0</accession>
<protein>
    <submittedName>
        <fullName evidence="2">Uncharacterized protein</fullName>
    </submittedName>
</protein>
<name>M0C3Z0_9EURY</name>
<keyword evidence="3" id="KW-1185">Reference proteome</keyword>
<evidence type="ECO:0000313" key="3">
    <source>
        <dbReference type="Proteomes" id="UP000011657"/>
    </source>
</evidence>
<organism evidence="2 3">
    <name type="scientific">Haloterrigena salina JCM 13891</name>
    <dbReference type="NCBI Taxonomy" id="1227488"/>
    <lineage>
        <taxon>Archaea</taxon>
        <taxon>Methanobacteriati</taxon>
        <taxon>Methanobacteriota</taxon>
        <taxon>Stenosarchaea group</taxon>
        <taxon>Halobacteria</taxon>
        <taxon>Halobacteriales</taxon>
        <taxon>Natrialbaceae</taxon>
        <taxon>Haloterrigena</taxon>
    </lineage>
</organism>
<evidence type="ECO:0000256" key="1">
    <source>
        <dbReference type="SAM" id="MobiDB-lite"/>
    </source>
</evidence>
<dbReference type="Proteomes" id="UP000011657">
    <property type="component" value="Unassembled WGS sequence"/>
</dbReference>
<feature type="region of interest" description="Disordered" evidence="1">
    <location>
        <begin position="78"/>
        <end position="138"/>
    </location>
</feature>
<reference evidence="2 3" key="1">
    <citation type="journal article" date="2014" name="PLoS Genet.">
        <title>Phylogenetically driven sequencing of extremely halophilic archaea reveals strategies for static and dynamic osmo-response.</title>
        <authorList>
            <person name="Becker E.A."/>
            <person name="Seitzer P.M."/>
            <person name="Tritt A."/>
            <person name="Larsen D."/>
            <person name="Krusor M."/>
            <person name="Yao A.I."/>
            <person name="Wu D."/>
            <person name="Madern D."/>
            <person name="Eisen J.A."/>
            <person name="Darling A.E."/>
            <person name="Facciotti M.T."/>
        </authorList>
    </citation>
    <scope>NUCLEOTIDE SEQUENCE [LARGE SCALE GENOMIC DNA]</scope>
    <source>
        <strain evidence="2 3">JCM 13891</strain>
    </source>
</reference>
<dbReference type="EMBL" id="AOIS01000046">
    <property type="protein sequence ID" value="ELZ17022.1"/>
    <property type="molecule type" value="Genomic_DNA"/>
</dbReference>
<dbReference type="RefSeq" id="WP_008895106.1">
    <property type="nucleotide sequence ID" value="NZ_AOIS01000046.1"/>
</dbReference>
<sequence length="138" mass="14700">MDCLFCDAAVPFTQHEMAYHIFELADVDNRWRLCRDCAAFRTAGDEYTGAGHRSTGGQHGPGTCADCDADAADGVALFKETPAGESFPTTASITPSARSSSRNAGREEHARRGPRNGPARSRSGRGDRQVTRGPLATG</sequence>
<dbReference type="eggNOG" id="arCOG13319">
    <property type="taxonomic scope" value="Archaea"/>
</dbReference>
<evidence type="ECO:0000313" key="2">
    <source>
        <dbReference type="EMBL" id="ELZ17022.1"/>
    </source>
</evidence>
<dbReference type="PATRIC" id="fig|1227488.3.peg.2816"/>
<dbReference type="AlphaFoldDB" id="M0C3Z0"/>
<gene>
    <name evidence="2" type="ORF">C477_14118</name>
</gene>
<feature type="compositionally biased region" description="Polar residues" evidence="1">
    <location>
        <begin position="87"/>
        <end position="103"/>
    </location>
</feature>